<reference evidence="2" key="2">
    <citation type="submission" date="2020-11" db="EMBL/GenBank/DDBJ databases">
        <authorList>
            <person name="McCartney M.A."/>
            <person name="Auch B."/>
            <person name="Kono T."/>
            <person name="Mallez S."/>
            <person name="Becker A."/>
            <person name="Gohl D.M."/>
            <person name="Silverstein K.A.T."/>
            <person name="Koren S."/>
            <person name="Bechman K.B."/>
            <person name="Herman A."/>
            <person name="Abrahante J.E."/>
            <person name="Garbe J."/>
        </authorList>
    </citation>
    <scope>NUCLEOTIDE SEQUENCE</scope>
    <source>
        <strain evidence="2">Duluth1</strain>
        <tissue evidence="2">Whole animal</tissue>
    </source>
</reference>
<evidence type="ECO:0000313" key="3">
    <source>
        <dbReference type="Proteomes" id="UP000828390"/>
    </source>
</evidence>
<feature type="region of interest" description="Disordered" evidence="1">
    <location>
        <begin position="1"/>
        <end position="27"/>
    </location>
</feature>
<dbReference type="Proteomes" id="UP000828390">
    <property type="component" value="Unassembled WGS sequence"/>
</dbReference>
<sequence length="90" mass="9756">MNASEGQNQSTENNTGSSDNFDRTGNQSINATIAMQFAKGVSTGKQHRGGFYVKGCIGDVPVVITADTGATKTIASKRVYKECRRRRNRV</sequence>
<organism evidence="2 3">
    <name type="scientific">Dreissena polymorpha</name>
    <name type="common">Zebra mussel</name>
    <name type="synonym">Mytilus polymorpha</name>
    <dbReference type="NCBI Taxonomy" id="45954"/>
    <lineage>
        <taxon>Eukaryota</taxon>
        <taxon>Metazoa</taxon>
        <taxon>Spiralia</taxon>
        <taxon>Lophotrochozoa</taxon>
        <taxon>Mollusca</taxon>
        <taxon>Bivalvia</taxon>
        <taxon>Autobranchia</taxon>
        <taxon>Heteroconchia</taxon>
        <taxon>Euheterodonta</taxon>
        <taxon>Imparidentia</taxon>
        <taxon>Neoheterodontei</taxon>
        <taxon>Myida</taxon>
        <taxon>Dreissenoidea</taxon>
        <taxon>Dreissenidae</taxon>
        <taxon>Dreissena</taxon>
    </lineage>
</organism>
<dbReference type="EMBL" id="JAIWYP010000015">
    <property type="protein sequence ID" value="KAH3701640.1"/>
    <property type="molecule type" value="Genomic_DNA"/>
</dbReference>
<name>A0A9D4BFX6_DREPO</name>
<evidence type="ECO:0000256" key="1">
    <source>
        <dbReference type="SAM" id="MobiDB-lite"/>
    </source>
</evidence>
<evidence type="ECO:0000313" key="2">
    <source>
        <dbReference type="EMBL" id="KAH3701640.1"/>
    </source>
</evidence>
<accession>A0A9D4BFX6</accession>
<keyword evidence="3" id="KW-1185">Reference proteome</keyword>
<dbReference type="AlphaFoldDB" id="A0A9D4BFX6"/>
<gene>
    <name evidence="2" type="ORF">DPMN_076630</name>
</gene>
<protein>
    <submittedName>
        <fullName evidence="2">Uncharacterized protein</fullName>
    </submittedName>
</protein>
<reference evidence="2" key="1">
    <citation type="journal article" date="2019" name="bioRxiv">
        <title>The Genome of the Zebra Mussel, Dreissena polymorpha: A Resource for Invasive Species Research.</title>
        <authorList>
            <person name="McCartney M.A."/>
            <person name="Auch B."/>
            <person name="Kono T."/>
            <person name="Mallez S."/>
            <person name="Zhang Y."/>
            <person name="Obille A."/>
            <person name="Becker A."/>
            <person name="Abrahante J.E."/>
            <person name="Garbe J."/>
            <person name="Badalamenti J.P."/>
            <person name="Herman A."/>
            <person name="Mangelson H."/>
            <person name="Liachko I."/>
            <person name="Sullivan S."/>
            <person name="Sone E.D."/>
            <person name="Koren S."/>
            <person name="Silverstein K.A.T."/>
            <person name="Beckman K.B."/>
            <person name="Gohl D.M."/>
        </authorList>
    </citation>
    <scope>NUCLEOTIDE SEQUENCE</scope>
    <source>
        <strain evidence="2">Duluth1</strain>
        <tissue evidence="2">Whole animal</tissue>
    </source>
</reference>
<comment type="caution">
    <text evidence="2">The sequence shown here is derived from an EMBL/GenBank/DDBJ whole genome shotgun (WGS) entry which is preliminary data.</text>
</comment>
<proteinExistence type="predicted"/>